<feature type="region of interest" description="Disordered" evidence="3">
    <location>
        <begin position="353"/>
        <end position="449"/>
    </location>
</feature>
<dbReference type="GO" id="GO:0005737">
    <property type="term" value="C:cytoplasm"/>
    <property type="evidence" value="ECO:0007669"/>
    <property type="project" value="TreeGrafter"/>
</dbReference>
<reference evidence="5" key="1">
    <citation type="submission" date="2020-05" db="EMBL/GenBank/DDBJ databases">
        <title>Phylogenomic resolution of chytrid fungi.</title>
        <authorList>
            <person name="Stajich J.E."/>
            <person name="Amses K."/>
            <person name="Simmons R."/>
            <person name="Seto K."/>
            <person name="Myers J."/>
            <person name="Bonds A."/>
            <person name="Quandt C.A."/>
            <person name="Barry K."/>
            <person name="Liu P."/>
            <person name="Grigoriev I."/>
            <person name="Longcore J.E."/>
            <person name="James T.Y."/>
        </authorList>
    </citation>
    <scope>NUCLEOTIDE SEQUENCE</scope>
    <source>
        <strain evidence="5">PLAUS21</strain>
    </source>
</reference>
<dbReference type="SMART" id="SM00220">
    <property type="entry name" value="S_TKc"/>
    <property type="match status" value="1"/>
</dbReference>
<dbReference type="SUPFAM" id="SSF56112">
    <property type="entry name" value="Protein kinase-like (PK-like)"/>
    <property type="match status" value="1"/>
</dbReference>
<evidence type="ECO:0000313" key="6">
    <source>
        <dbReference type="Proteomes" id="UP001210925"/>
    </source>
</evidence>
<feature type="compositionally biased region" description="Polar residues" evidence="3">
    <location>
        <begin position="380"/>
        <end position="403"/>
    </location>
</feature>
<dbReference type="FunFam" id="1.10.510.10:FF:001091">
    <property type="entry name" value="STE family protein kinase"/>
    <property type="match status" value="1"/>
</dbReference>
<dbReference type="InterPro" id="IPR000719">
    <property type="entry name" value="Prot_kinase_dom"/>
</dbReference>
<accession>A0AAD5UH68</accession>
<dbReference type="PANTHER" id="PTHR48012:SF2">
    <property type="entry name" value="STERILE20-LIKE KINASE, ISOFORM B"/>
    <property type="match status" value="1"/>
</dbReference>
<dbReference type="PANTHER" id="PTHR48012">
    <property type="entry name" value="STERILE20-LIKE KINASE, ISOFORM B-RELATED"/>
    <property type="match status" value="1"/>
</dbReference>
<name>A0AAD5UH68_9FUNG</name>
<evidence type="ECO:0000256" key="1">
    <source>
        <dbReference type="ARBA" id="ARBA00022741"/>
    </source>
</evidence>
<dbReference type="Gene3D" id="1.10.510.10">
    <property type="entry name" value="Transferase(Phosphotransferase) domain 1"/>
    <property type="match status" value="1"/>
</dbReference>
<evidence type="ECO:0000256" key="3">
    <source>
        <dbReference type="SAM" id="MobiDB-lite"/>
    </source>
</evidence>
<gene>
    <name evidence="5" type="primary">STK3</name>
    <name evidence="5" type="ORF">HK103_006618</name>
</gene>
<keyword evidence="2" id="KW-0067">ATP-binding</keyword>
<organism evidence="5 6">
    <name type="scientific">Boothiomyces macroporosus</name>
    <dbReference type="NCBI Taxonomy" id="261099"/>
    <lineage>
        <taxon>Eukaryota</taxon>
        <taxon>Fungi</taxon>
        <taxon>Fungi incertae sedis</taxon>
        <taxon>Chytridiomycota</taxon>
        <taxon>Chytridiomycota incertae sedis</taxon>
        <taxon>Chytridiomycetes</taxon>
        <taxon>Rhizophydiales</taxon>
        <taxon>Terramycetaceae</taxon>
        <taxon>Boothiomyces</taxon>
    </lineage>
</organism>
<dbReference type="InterPro" id="IPR011009">
    <property type="entry name" value="Kinase-like_dom_sf"/>
</dbReference>
<feature type="compositionally biased region" description="Polar residues" evidence="3">
    <location>
        <begin position="423"/>
        <end position="449"/>
    </location>
</feature>
<keyword evidence="1" id="KW-0547">Nucleotide-binding</keyword>
<sequence length="506" mass="57559">MDLVVSEEEKNQDPNQVFELLEKFGSGSYGTVYKALHKSSGKICAIKQIPVENDLNDTIREISIMTGFESQYLVHFHASYLTDEALWIVMELCEAGSVSDVMTLCDTCLSEEMIALICYDVLHGLNYLHEKRKIHRDIKAANILLNYRGEAKLGDFGVTGQLADHAAKRVTFVGTPFWMAPEVIQEIGHGYKADIWSLGITCIEMAEGRPPYHDLHPFKAIFFIPSNPPPTFSDPGHFSPEFNDFVKRCLQKNPNDRLSAIELLKHPFITKNKTAENSKILQQLIDDALYRISNGFLQQQESETETEDEGEVRVFDDDENYDMTVKQNPVYNMPQVNDYDDTVKPETFAALKKQQVSSVPPPIDLSKEFQPQDPRAMSPNVYQQHSPKSPTKQISNDLEQTLSIGAPFNDRPISRNIMGDGAPQSSNPVYYTQERPTSQQSRTSSKSNNEPIVQWSQYLQTLTKAELQSFLEMIDQSEAKQKEVIYSQYQEKLKPILEGIEYKLKH</sequence>
<dbReference type="AlphaFoldDB" id="A0AAD5UH68"/>
<dbReference type="PROSITE" id="PS50011">
    <property type="entry name" value="PROTEIN_KINASE_DOM"/>
    <property type="match status" value="1"/>
</dbReference>
<evidence type="ECO:0000313" key="5">
    <source>
        <dbReference type="EMBL" id="KAJ3255075.1"/>
    </source>
</evidence>
<proteinExistence type="predicted"/>
<evidence type="ECO:0000259" key="4">
    <source>
        <dbReference type="PROSITE" id="PS50011"/>
    </source>
</evidence>
<keyword evidence="5" id="KW-0808">Transferase</keyword>
<feature type="domain" description="Protein kinase" evidence="4">
    <location>
        <begin position="18"/>
        <end position="269"/>
    </location>
</feature>
<keyword evidence="6" id="KW-1185">Reference proteome</keyword>
<protein>
    <submittedName>
        <fullName evidence="5">Serine/threonine-protein kinase 3</fullName>
    </submittedName>
</protein>
<dbReference type="InterPro" id="IPR050629">
    <property type="entry name" value="STE20/SPS1-PAK"/>
</dbReference>
<keyword evidence="5" id="KW-0418">Kinase</keyword>
<dbReference type="GO" id="GO:0005524">
    <property type="term" value="F:ATP binding"/>
    <property type="evidence" value="ECO:0007669"/>
    <property type="project" value="UniProtKB-KW"/>
</dbReference>
<comment type="caution">
    <text evidence="5">The sequence shown here is derived from an EMBL/GenBank/DDBJ whole genome shotgun (WGS) entry which is preliminary data.</text>
</comment>
<dbReference type="Pfam" id="PF00069">
    <property type="entry name" value="Pkinase"/>
    <property type="match status" value="1"/>
</dbReference>
<dbReference type="Proteomes" id="UP001210925">
    <property type="component" value="Unassembled WGS sequence"/>
</dbReference>
<dbReference type="CDD" id="cd06612">
    <property type="entry name" value="STKc_MST1_2"/>
    <property type="match status" value="1"/>
</dbReference>
<dbReference type="GO" id="GO:0004674">
    <property type="term" value="F:protein serine/threonine kinase activity"/>
    <property type="evidence" value="ECO:0007669"/>
    <property type="project" value="TreeGrafter"/>
</dbReference>
<dbReference type="EMBL" id="JADGKB010000072">
    <property type="protein sequence ID" value="KAJ3255075.1"/>
    <property type="molecule type" value="Genomic_DNA"/>
</dbReference>
<evidence type="ECO:0000256" key="2">
    <source>
        <dbReference type="ARBA" id="ARBA00022840"/>
    </source>
</evidence>